<dbReference type="GO" id="GO:0006508">
    <property type="term" value="P:proteolysis"/>
    <property type="evidence" value="ECO:0007669"/>
    <property type="project" value="InterPro"/>
</dbReference>
<keyword evidence="2" id="KW-0812">Transmembrane</keyword>
<sequence>MRFVESQRSPSTDHVILWLSGGPGCSSLGALLNELGPFRMSADGKSLHNNSYSWNRVANLLFLEAPAGVGFLMLIMGITPQMMILFQRTIM</sequence>
<feature type="transmembrane region" description="Helical" evidence="2">
    <location>
        <begin position="65"/>
        <end position="86"/>
    </location>
</feature>
<dbReference type="Gene3D" id="3.40.50.1820">
    <property type="entry name" value="alpha/beta hydrolase"/>
    <property type="match status" value="1"/>
</dbReference>
<protein>
    <submittedName>
        <fullName evidence="3">Uncharacterized protein</fullName>
    </submittedName>
</protein>
<dbReference type="InterPro" id="IPR001563">
    <property type="entry name" value="Peptidase_S10"/>
</dbReference>
<dbReference type="PANTHER" id="PTHR11802">
    <property type="entry name" value="SERINE PROTEASE FAMILY S10 SERINE CARBOXYPEPTIDASE"/>
    <property type="match status" value="1"/>
</dbReference>
<organism evidence="3 4">
    <name type="scientific">Caerostris extrusa</name>
    <name type="common">Bark spider</name>
    <name type="synonym">Caerostris bankana</name>
    <dbReference type="NCBI Taxonomy" id="172846"/>
    <lineage>
        <taxon>Eukaryota</taxon>
        <taxon>Metazoa</taxon>
        <taxon>Ecdysozoa</taxon>
        <taxon>Arthropoda</taxon>
        <taxon>Chelicerata</taxon>
        <taxon>Arachnida</taxon>
        <taxon>Araneae</taxon>
        <taxon>Araneomorphae</taxon>
        <taxon>Entelegynae</taxon>
        <taxon>Araneoidea</taxon>
        <taxon>Araneidae</taxon>
        <taxon>Caerostris</taxon>
    </lineage>
</organism>
<evidence type="ECO:0000256" key="1">
    <source>
        <dbReference type="ARBA" id="ARBA00009431"/>
    </source>
</evidence>
<reference evidence="3 4" key="1">
    <citation type="submission" date="2021-06" db="EMBL/GenBank/DDBJ databases">
        <title>Caerostris extrusa draft genome.</title>
        <authorList>
            <person name="Kono N."/>
            <person name="Arakawa K."/>
        </authorList>
    </citation>
    <scope>NUCLEOTIDE SEQUENCE [LARGE SCALE GENOMIC DNA]</scope>
</reference>
<comment type="caution">
    <text evidence="3">The sequence shown here is derived from an EMBL/GenBank/DDBJ whole genome shotgun (WGS) entry which is preliminary data.</text>
</comment>
<dbReference type="AlphaFoldDB" id="A0AAV4Y4K3"/>
<proteinExistence type="inferred from homology"/>
<name>A0AAV4Y4K3_CAEEX</name>
<dbReference type="Proteomes" id="UP001054945">
    <property type="component" value="Unassembled WGS sequence"/>
</dbReference>
<dbReference type="InterPro" id="IPR029058">
    <property type="entry name" value="AB_hydrolase_fold"/>
</dbReference>
<gene>
    <name evidence="3" type="ORF">CEXT_648661</name>
</gene>
<accession>A0AAV4Y4K3</accession>
<evidence type="ECO:0000313" key="4">
    <source>
        <dbReference type="Proteomes" id="UP001054945"/>
    </source>
</evidence>
<evidence type="ECO:0000313" key="3">
    <source>
        <dbReference type="EMBL" id="GIZ02157.1"/>
    </source>
</evidence>
<dbReference type="EMBL" id="BPLR01001402">
    <property type="protein sequence ID" value="GIZ02157.1"/>
    <property type="molecule type" value="Genomic_DNA"/>
</dbReference>
<dbReference type="GO" id="GO:0004185">
    <property type="term" value="F:serine-type carboxypeptidase activity"/>
    <property type="evidence" value="ECO:0007669"/>
    <property type="project" value="InterPro"/>
</dbReference>
<keyword evidence="2" id="KW-1133">Transmembrane helix</keyword>
<keyword evidence="2" id="KW-0472">Membrane</keyword>
<keyword evidence="4" id="KW-1185">Reference proteome</keyword>
<evidence type="ECO:0000256" key="2">
    <source>
        <dbReference type="SAM" id="Phobius"/>
    </source>
</evidence>
<dbReference type="Pfam" id="PF00450">
    <property type="entry name" value="Peptidase_S10"/>
    <property type="match status" value="1"/>
</dbReference>
<dbReference type="SUPFAM" id="SSF53474">
    <property type="entry name" value="alpha/beta-Hydrolases"/>
    <property type="match status" value="1"/>
</dbReference>
<comment type="similarity">
    <text evidence="1">Belongs to the peptidase S10 family.</text>
</comment>
<dbReference type="PANTHER" id="PTHR11802:SF201">
    <property type="entry name" value="CARBOXYPEPTIDASE"/>
    <property type="match status" value="1"/>
</dbReference>